<reference evidence="1 2" key="1">
    <citation type="submission" date="2016-11" db="EMBL/GenBank/DDBJ databases">
        <authorList>
            <person name="Varghese N."/>
            <person name="Submissions S."/>
        </authorList>
    </citation>
    <scope>NUCLEOTIDE SEQUENCE [LARGE SCALE GENOMIC DNA]</scope>
    <source>
        <strain evidence="1 2">DSM 15287</strain>
    </source>
</reference>
<evidence type="ECO:0000313" key="2">
    <source>
        <dbReference type="Proteomes" id="UP000322917"/>
    </source>
</evidence>
<dbReference type="AlphaFoldDB" id="A0A1M6GLI3"/>
<dbReference type="EMBL" id="FQZD01000012">
    <property type="protein sequence ID" value="SHJ10817.1"/>
    <property type="molecule type" value="Genomic_DNA"/>
</dbReference>
<sequence length="130" mass="13640">MGLHFYVGGTTGAQNGTLLSDGDMTNPLIFDGMYPAAGVTVSKSRSIHIRADTGETWHWVQVQVRGAYSANYGLTSNVGANDGYHSSIGCLLLATVTDVNQPITVSGSCSGSDTNSPDVTSKLVAWGWKV</sequence>
<keyword evidence="2" id="KW-1185">Reference proteome</keyword>
<accession>A0A1M6GLI3</accession>
<name>A0A1M6GLI3_9FIRM</name>
<dbReference type="Proteomes" id="UP000322917">
    <property type="component" value="Unassembled WGS sequence"/>
</dbReference>
<gene>
    <name evidence="1" type="ORF">SAMN02745170_01745</name>
</gene>
<organism evidence="1 2">
    <name type="scientific">Propionispora hippei DSM 15287</name>
    <dbReference type="NCBI Taxonomy" id="1123003"/>
    <lineage>
        <taxon>Bacteria</taxon>
        <taxon>Bacillati</taxon>
        <taxon>Bacillota</taxon>
        <taxon>Negativicutes</taxon>
        <taxon>Selenomonadales</taxon>
        <taxon>Sporomusaceae</taxon>
        <taxon>Propionispora</taxon>
    </lineage>
</organism>
<evidence type="ECO:0000313" key="1">
    <source>
        <dbReference type="EMBL" id="SHJ10817.1"/>
    </source>
</evidence>
<protein>
    <submittedName>
        <fullName evidence="1">Uncharacterized protein</fullName>
    </submittedName>
</protein>
<proteinExistence type="predicted"/>
<dbReference type="RefSeq" id="WP_149734522.1">
    <property type="nucleotide sequence ID" value="NZ_FQZD01000012.1"/>
</dbReference>